<reference evidence="3" key="1">
    <citation type="submission" date="2023-08" db="EMBL/GenBank/DDBJ databases">
        <title>A de novo genome assembly of Solanum verrucosum Schlechtendal, a Mexican diploid species geographically isolated from the other diploid A-genome species in potato relatives.</title>
        <authorList>
            <person name="Hosaka K."/>
        </authorList>
    </citation>
    <scope>NUCLEOTIDE SEQUENCE</scope>
    <source>
        <tissue evidence="3">Young leaves</tissue>
    </source>
</reference>
<dbReference type="GO" id="GO:0010024">
    <property type="term" value="P:phytochromobilin biosynthetic process"/>
    <property type="evidence" value="ECO:0007669"/>
    <property type="project" value="InterPro"/>
</dbReference>
<dbReference type="AlphaFoldDB" id="A0AAF0PSR2"/>
<evidence type="ECO:0000313" key="4">
    <source>
        <dbReference type="Proteomes" id="UP001234989"/>
    </source>
</evidence>
<dbReference type="PANTHER" id="PTHR34557:SF1">
    <property type="entry name" value="PHYTOCHROMOBILIN:FERREDOXIN OXIDOREDUCTASE, CHLOROPLASTIC"/>
    <property type="match status" value="1"/>
</dbReference>
<dbReference type="GO" id="GO:0050619">
    <property type="term" value="F:phytochromobilin:ferredoxin oxidoreductase activity"/>
    <property type="evidence" value="ECO:0007669"/>
    <property type="project" value="TreeGrafter"/>
</dbReference>
<comment type="similarity">
    <text evidence="1">Belongs to the HY2 family.</text>
</comment>
<proteinExistence type="inferred from homology"/>
<dbReference type="Gene3D" id="3.40.1500.20">
    <property type="match status" value="1"/>
</dbReference>
<dbReference type="EMBL" id="CP133612">
    <property type="protein sequence ID" value="WMV07279.1"/>
    <property type="molecule type" value="Genomic_DNA"/>
</dbReference>
<evidence type="ECO:0008006" key="5">
    <source>
        <dbReference type="Google" id="ProtNLM"/>
    </source>
</evidence>
<dbReference type="GO" id="GO:0050897">
    <property type="term" value="F:cobalt ion binding"/>
    <property type="evidence" value="ECO:0007669"/>
    <property type="project" value="InterPro"/>
</dbReference>
<accession>A0AAF0PSR2</accession>
<keyword evidence="2" id="KW-0560">Oxidoreductase</keyword>
<dbReference type="InterPro" id="IPR009249">
    <property type="entry name" value="Ferredoxin-dep_bilin_Rdtase"/>
</dbReference>
<protein>
    <recommendedName>
        <fullName evidence="5">Phytochromobilin synthase</fullName>
    </recommendedName>
</protein>
<dbReference type="Pfam" id="PF05996">
    <property type="entry name" value="Fe_bilin_red"/>
    <property type="match status" value="1"/>
</dbReference>
<evidence type="ECO:0000256" key="1">
    <source>
        <dbReference type="ARBA" id="ARBA00006908"/>
    </source>
</evidence>
<organism evidence="3 4">
    <name type="scientific">Solanum verrucosum</name>
    <dbReference type="NCBI Taxonomy" id="315347"/>
    <lineage>
        <taxon>Eukaryota</taxon>
        <taxon>Viridiplantae</taxon>
        <taxon>Streptophyta</taxon>
        <taxon>Embryophyta</taxon>
        <taxon>Tracheophyta</taxon>
        <taxon>Spermatophyta</taxon>
        <taxon>Magnoliopsida</taxon>
        <taxon>eudicotyledons</taxon>
        <taxon>Gunneridae</taxon>
        <taxon>Pentapetalae</taxon>
        <taxon>asterids</taxon>
        <taxon>lamiids</taxon>
        <taxon>Solanales</taxon>
        <taxon>Solanaceae</taxon>
        <taxon>Solanoideae</taxon>
        <taxon>Solaneae</taxon>
        <taxon>Solanum</taxon>
    </lineage>
</organism>
<gene>
    <name evidence="3" type="ORF">MTR67_000664</name>
</gene>
<evidence type="ECO:0000313" key="3">
    <source>
        <dbReference type="EMBL" id="WMV07279.1"/>
    </source>
</evidence>
<name>A0AAF0PSR2_SOLVR</name>
<sequence>MECFSSPGWFSISTPSFLGLKSKNKLSLNRKCRSFNKDGSRCMSMSQRADESSGFSYKKLIHFALEETNTRTLLAPSPLQEKYSSLLAMDDKTELQMLSFEAPKIRLLRSLCIEGSDGMQVLDFAAFPKPEFDLPIFCANFFTTAKMNIIVLDLNPLHDIMDQEDYKEKYYKDLIPLGLKYSELLPWGGKLTSESLRFFSPIVIWTRFSSSPHNHSVLFSAFKEYYQAWLELMDRSDEETDAFQIALNCEAQHKYLTWRSEKVDTPKNVAAPASDSLHKCTTFGDPGHGVLKRLIGEDLAKNVIREFLFNGVSDLGSKTFLDYFPEYRCEDGKVNEKRSMIGKSFENRPWNARGEFIGDRVKIV</sequence>
<evidence type="ECO:0000256" key="2">
    <source>
        <dbReference type="ARBA" id="ARBA00023002"/>
    </source>
</evidence>
<keyword evidence="4" id="KW-1185">Reference proteome</keyword>
<dbReference type="PANTHER" id="PTHR34557">
    <property type="entry name" value="PHYTOCHROMOBILIN:FERREDOXIN OXIDOREDUCTASE, CHLOROPLASTIC"/>
    <property type="match status" value="1"/>
</dbReference>
<dbReference type="Proteomes" id="UP001234989">
    <property type="component" value="Chromosome 1"/>
</dbReference>